<feature type="compositionally biased region" description="Basic and acidic residues" evidence="1">
    <location>
        <begin position="1"/>
        <end position="12"/>
    </location>
</feature>
<evidence type="ECO:0000313" key="2">
    <source>
        <dbReference type="EMBL" id="MFD1586099.1"/>
    </source>
</evidence>
<dbReference type="AlphaFoldDB" id="A0ABD6C9C7"/>
<organism evidence="2 3">
    <name type="scientific">Halorientalis brevis</name>
    <dbReference type="NCBI Taxonomy" id="1126241"/>
    <lineage>
        <taxon>Archaea</taxon>
        <taxon>Methanobacteriati</taxon>
        <taxon>Methanobacteriota</taxon>
        <taxon>Stenosarchaea group</taxon>
        <taxon>Halobacteria</taxon>
        <taxon>Halobacteriales</taxon>
        <taxon>Haloarculaceae</taxon>
        <taxon>Halorientalis</taxon>
    </lineage>
</organism>
<feature type="region of interest" description="Disordered" evidence="1">
    <location>
        <begin position="1"/>
        <end position="40"/>
    </location>
</feature>
<dbReference type="Proteomes" id="UP001597119">
    <property type="component" value="Unassembled WGS sequence"/>
</dbReference>
<protein>
    <submittedName>
        <fullName evidence="2">Conditioned medium-induced protein 4</fullName>
    </submittedName>
</protein>
<evidence type="ECO:0000313" key="3">
    <source>
        <dbReference type="Proteomes" id="UP001597119"/>
    </source>
</evidence>
<name>A0ABD6C9C7_9EURY</name>
<feature type="region of interest" description="Disordered" evidence="1">
    <location>
        <begin position="181"/>
        <end position="200"/>
    </location>
</feature>
<keyword evidence="3" id="KW-1185">Reference proteome</keyword>
<accession>A0ABD6C9C7</accession>
<comment type="caution">
    <text evidence="2">The sequence shown here is derived from an EMBL/GenBank/DDBJ whole genome shotgun (WGS) entry which is preliminary data.</text>
</comment>
<evidence type="ECO:0000256" key="1">
    <source>
        <dbReference type="SAM" id="MobiDB-lite"/>
    </source>
</evidence>
<feature type="compositionally biased region" description="Acidic residues" evidence="1">
    <location>
        <begin position="186"/>
        <end position="200"/>
    </location>
</feature>
<sequence>MDEKTEELRDLFMDVTDEATVTESQSDERGSLAETDEGAIDDRLSAVVERMRDRYEFDTELPTEALTQVVRGFYDGDDDATIASTIDADPNTVFRARMDLHLLDDADTDFPFEFAALREHRDGDPDVPDLAESLDTDPATVARALRVVTTQEQIRRVSHRFQSEFEDAIPDAALSVHLTESAKEDGLDEAAEDIETNTQF</sequence>
<reference evidence="2 3" key="1">
    <citation type="journal article" date="2019" name="Int. J. Syst. Evol. Microbiol.">
        <title>The Global Catalogue of Microorganisms (GCM) 10K type strain sequencing project: providing services to taxonomists for standard genome sequencing and annotation.</title>
        <authorList>
            <consortium name="The Broad Institute Genomics Platform"/>
            <consortium name="The Broad Institute Genome Sequencing Center for Infectious Disease"/>
            <person name="Wu L."/>
            <person name="Ma J."/>
        </authorList>
    </citation>
    <scope>NUCLEOTIDE SEQUENCE [LARGE SCALE GENOMIC DNA]</scope>
    <source>
        <strain evidence="2 3">CGMCC 1.12125</strain>
    </source>
</reference>
<dbReference type="EMBL" id="JBHUDJ010000002">
    <property type="protein sequence ID" value="MFD1586099.1"/>
    <property type="molecule type" value="Genomic_DNA"/>
</dbReference>
<gene>
    <name evidence="2" type="ORF">ACFR9U_03830</name>
</gene>
<dbReference type="RefSeq" id="WP_247376545.1">
    <property type="nucleotide sequence ID" value="NZ_JALLGV010000002.1"/>
</dbReference>
<proteinExistence type="predicted"/>